<accession>A0AAV5RN72</accession>
<dbReference type="GO" id="GO:0044613">
    <property type="term" value="C:nuclear pore central transport channel"/>
    <property type="evidence" value="ECO:0007669"/>
    <property type="project" value="TreeGrafter"/>
</dbReference>
<comment type="caution">
    <text evidence="11">The sequence shown here is derived from an EMBL/GenBank/DDBJ whole genome shotgun (WGS) entry which is preliminary data.</text>
</comment>
<evidence type="ECO:0000256" key="5">
    <source>
        <dbReference type="ARBA" id="ARBA00023010"/>
    </source>
</evidence>
<evidence type="ECO:0000256" key="9">
    <source>
        <dbReference type="SAM" id="MobiDB-lite"/>
    </source>
</evidence>
<keyword evidence="12" id="KW-1185">Reference proteome</keyword>
<feature type="region of interest" description="Disordered" evidence="9">
    <location>
        <begin position="96"/>
        <end position="127"/>
    </location>
</feature>
<comment type="subcellular location">
    <subcellularLocation>
        <location evidence="1">Nucleus</location>
        <location evidence="1">Nuclear pore complex</location>
    </subcellularLocation>
</comment>
<dbReference type="GO" id="GO:0044615">
    <property type="term" value="C:nuclear pore nuclear basket"/>
    <property type="evidence" value="ECO:0007669"/>
    <property type="project" value="TreeGrafter"/>
</dbReference>
<dbReference type="InterPro" id="IPR012677">
    <property type="entry name" value="Nucleotide-bd_a/b_plait_sf"/>
</dbReference>
<feature type="compositionally biased region" description="Polar residues" evidence="9">
    <location>
        <begin position="102"/>
        <end position="113"/>
    </location>
</feature>
<gene>
    <name evidence="11" type="ORF">DASB73_039420</name>
</gene>
<feature type="region of interest" description="Disordered" evidence="9">
    <location>
        <begin position="1"/>
        <end position="72"/>
    </location>
</feature>
<dbReference type="GO" id="GO:0003676">
    <property type="term" value="F:nucleic acid binding"/>
    <property type="evidence" value="ECO:0007669"/>
    <property type="project" value="InterPro"/>
</dbReference>
<evidence type="ECO:0000256" key="4">
    <source>
        <dbReference type="ARBA" id="ARBA00022927"/>
    </source>
</evidence>
<dbReference type="GO" id="GO:0005543">
    <property type="term" value="F:phospholipid binding"/>
    <property type="evidence" value="ECO:0007669"/>
    <property type="project" value="TreeGrafter"/>
</dbReference>
<organism evidence="11 12">
    <name type="scientific">Starmerella bacillaris</name>
    <name type="common">Yeast</name>
    <name type="synonym">Candida zemplinina</name>
    <dbReference type="NCBI Taxonomy" id="1247836"/>
    <lineage>
        <taxon>Eukaryota</taxon>
        <taxon>Fungi</taxon>
        <taxon>Dikarya</taxon>
        <taxon>Ascomycota</taxon>
        <taxon>Saccharomycotina</taxon>
        <taxon>Dipodascomycetes</taxon>
        <taxon>Dipodascales</taxon>
        <taxon>Trichomonascaceae</taxon>
        <taxon>Starmerella</taxon>
    </lineage>
</organism>
<name>A0AAV5RN72_STABA</name>
<keyword evidence="7 8" id="KW-0539">Nucleus</keyword>
<keyword evidence="6 8" id="KW-0906">Nuclear pore complex</keyword>
<keyword evidence="5" id="KW-0811">Translocation</keyword>
<evidence type="ECO:0000256" key="8">
    <source>
        <dbReference type="PROSITE-ProRule" id="PRU00804"/>
    </source>
</evidence>
<evidence type="ECO:0000259" key="10">
    <source>
        <dbReference type="PROSITE" id="PS51472"/>
    </source>
</evidence>
<dbReference type="GO" id="GO:0051028">
    <property type="term" value="P:mRNA transport"/>
    <property type="evidence" value="ECO:0007669"/>
    <property type="project" value="UniProtKB-UniRule"/>
</dbReference>
<evidence type="ECO:0000256" key="2">
    <source>
        <dbReference type="ARBA" id="ARBA00022448"/>
    </source>
</evidence>
<proteinExistence type="predicted"/>
<evidence type="ECO:0000313" key="12">
    <source>
        <dbReference type="Proteomes" id="UP001362899"/>
    </source>
</evidence>
<protein>
    <recommendedName>
        <fullName evidence="10">RRM Nup35-type domain-containing protein</fullName>
    </recommendedName>
</protein>
<evidence type="ECO:0000256" key="6">
    <source>
        <dbReference type="ARBA" id="ARBA00023132"/>
    </source>
</evidence>
<evidence type="ECO:0000256" key="3">
    <source>
        <dbReference type="ARBA" id="ARBA00022816"/>
    </source>
</evidence>
<dbReference type="PROSITE" id="PS51472">
    <property type="entry name" value="RRM_NUP35"/>
    <property type="match status" value="1"/>
</dbReference>
<dbReference type="AlphaFoldDB" id="A0AAV5RN72"/>
<dbReference type="InterPro" id="IPR007846">
    <property type="entry name" value="RRM_NUP35_dom"/>
</dbReference>
<feature type="domain" description="RRM Nup35-type" evidence="10">
    <location>
        <begin position="133"/>
        <end position="219"/>
    </location>
</feature>
<dbReference type="InterPro" id="IPR035979">
    <property type="entry name" value="RBD_domain_sf"/>
</dbReference>
<evidence type="ECO:0000256" key="7">
    <source>
        <dbReference type="ARBA" id="ARBA00023242"/>
    </source>
</evidence>
<dbReference type="Pfam" id="PF05172">
    <property type="entry name" value="RRM_Nup35"/>
    <property type="match status" value="1"/>
</dbReference>
<dbReference type="EMBL" id="BTGC01000008">
    <property type="protein sequence ID" value="GMM52979.1"/>
    <property type="molecule type" value="Genomic_DNA"/>
</dbReference>
<dbReference type="SUPFAM" id="SSF54928">
    <property type="entry name" value="RNA-binding domain, RBD"/>
    <property type="match status" value="1"/>
</dbReference>
<evidence type="ECO:0000256" key="1">
    <source>
        <dbReference type="ARBA" id="ARBA00004567"/>
    </source>
</evidence>
<evidence type="ECO:0000313" key="11">
    <source>
        <dbReference type="EMBL" id="GMM52979.1"/>
    </source>
</evidence>
<dbReference type="Gene3D" id="3.30.70.330">
    <property type="match status" value="1"/>
</dbReference>
<dbReference type="GO" id="GO:0017056">
    <property type="term" value="F:structural constituent of nuclear pore"/>
    <property type="evidence" value="ECO:0007669"/>
    <property type="project" value="TreeGrafter"/>
</dbReference>
<keyword evidence="3 8" id="KW-0509">mRNA transport</keyword>
<dbReference type="GO" id="GO:0006607">
    <property type="term" value="P:NLS-bearing protein import into nucleus"/>
    <property type="evidence" value="ECO:0007669"/>
    <property type="project" value="TreeGrafter"/>
</dbReference>
<dbReference type="PANTHER" id="PTHR21527:SF6">
    <property type="entry name" value="NUCLEOPORIN NUP35"/>
    <property type="match status" value="1"/>
</dbReference>
<dbReference type="GO" id="GO:0006999">
    <property type="term" value="P:nuclear pore organization"/>
    <property type="evidence" value="ECO:0007669"/>
    <property type="project" value="TreeGrafter"/>
</dbReference>
<keyword evidence="2 8" id="KW-0813">Transport</keyword>
<keyword evidence="4" id="KW-0653">Protein transport</keyword>
<dbReference type="Proteomes" id="UP001362899">
    <property type="component" value="Unassembled WGS sequence"/>
</dbReference>
<feature type="compositionally biased region" description="Polar residues" evidence="9">
    <location>
        <begin position="42"/>
        <end position="52"/>
    </location>
</feature>
<sequence>MSIPTWTQETASQPLTIRSSFARPEESKGAHSPLPTTTATTVSRSRSGFTSKPKSKPRQPAVPNNSDLPPTLSIRSVAHSIPETDSKLETFTAKTTLDAHSVPSSTNTDSTNAHAGRSGEVNNKTAELSSNSAKPLFSVIVFGFPPGATQRVIQHFSQFGEISESSDYSASSVECGRNWLRIGYTEREAALKALVQNGQVMPGQYVIGCIPSDHTDQSGLLLTATNSLMLDDSDVSFVHDQSMMSMHSGEESREDSVYDLNTPSGIVPYNSSLSFTENLAVTSKSPEDTADRSQKPEELIAHEPVPSLFVSPKPKPIKPLISVSEKVSDKPQSTLGKIARRITDTVFGWDV</sequence>
<dbReference type="PANTHER" id="PTHR21527">
    <property type="entry name" value="NUCLEOPORIN NUP35"/>
    <property type="match status" value="1"/>
</dbReference>
<feature type="compositionally biased region" description="Polar residues" evidence="9">
    <location>
        <begin position="1"/>
        <end position="19"/>
    </location>
</feature>
<reference evidence="11 12" key="1">
    <citation type="journal article" date="2023" name="Elife">
        <title>Identification of key yeast species and microbe-microbe interactions impacting larval growth of Drosophila in the wild.</title>
        <authorList>
            <person name="Mure A."/>
            <person name="Sugiura Y."/>
            <person name="Maeda R."/>
            <person name="Honda K."/>
            <person name="Sakurai N."/>
            <person name="Takahashi Y."/>
            <person name="Watada M."/>
            <person name="Katoh T."/>
            <person name="Gotoh A."/>
            <person name="Gotoh Y."/>
            <person name="Taniguchi I."/>
            <person name="Nakamura K."/>
            <person name="Hayashi T."/>
            <person name="Katayama T."/>
            <person name="Uemura T."/>
            <person name="Hattori Y."/>
        </authorList>
    </citation>
    <scope>NUCLEOTIDE SEQUENCE [LARGE SCALE GENOMIC DNA]</scope>
    <source>
        <strain evidence="11 12">SB-73</strain>
    </source>
</reference>